<accession>A0A1D7QV50</accession>
<name>A0A1D7QV50_9BACI</name>
<dbReference type="InterPro" id="IPR032675">
    <property type="entry name" value="LRR_dom_sf"/>
</dbReference>
<proteinExistence type="predicted"/>
<gene>
    <name evidence="1" type="ORF">BBEV_1532</name>
</gene>
<dbReference type="PATRIC" id="fig|632773.3.peg.1611"/>
<dbReference type="AlphaFoldDB" id="A0A1D7QV50"/>
<dbReference type="KEGG" id="bbev:BBEV_1532"/>
<dbReference type="Proteomes" id="UP000094463">
    <property type="component" value="Chromosome"/>
</dbReference>
<dbReference type="EMBL" id="CP012502">
    <property type="protein sequence ID" value="AOM82894.1"/>
    <property type="molecule type" value="Genomic_DNA"/>
</dbReference>
<protein>
    <submittedName>
        <fullName evidence="1">GumN Family Protein</fullName>
    </submittedName>
</protein>
<reference evidence="1 2" key="1">
    <citation type="submission" date="2015-08" db="EMBL/GenBank/DDBJ databases">
        <title>The complete genome sequence of Bacillus beveridgei MLTeJB.</title>
        <authorList>
            <person name="Hanson T.E."/>
            <person name="Mesa C."/>
            <person name="Basesman S.M."/>
            <person name="Oremland R.S."/>
        </authorList>
    </citation>
    <scope>NUCLEOTIDE SEQUENCE [LARGE SCALE GENOMIC DNA]</scope>
    <source>
        <strain evidence="1 2">MLTeJB</strain>
    </source>
</reference>
<dbReference type="PANTHER" id="PTHR40590:SF1">
    <property type="entry name" value="CYTOPLASMIC PROTEIN"/>
    <property type="match status" value="1"/>
</dbReference>
<evidence type="ECO:0000313" key="1">
    <source>
        <dbReference type="EMBL" id="AOM82894.1"/>
    </source>
</evidence>
<sequence length="414" mass="47325">MSMRSHYFTLLFFLLVIAGCSSDHTEVQIEDDHLKQAIMDEIGSVDALTQEKLMKVEKIVVTDGEVSSIEGIDQAENLEVLELHEGNVFDWTPLTDLEQLNSVEMGDVYLTSDPERNEEVVSVVEILEDRNVSLNYRLRLDIPEHEGHSKGLFYEVSHNSQTVYLFGSIHIGDENLYPIRNEVISAFEGSEELAVEIDIDSLDEMTLSRQMMQMGMFEDDSRLSDHVSENTMDEIADYTSQLMIQREMLEQFEPWFVSMLLNDIGQMQTDFSGNDGIDQYFIDLANADQMSVESLETVESQLESFSSAPLGEQVDALHANLDSLDIYEQELTQMINLWRKGDREVFEQLRNYDSEHGIEMMDERDEQIAAQISNYFNESQTDPVFVVVGALHLAGEGSIPYLLEKEGYDVEWIE</sequence>
<keyword evidence="2" id="KW-1185">Reference proteome</keyword>
<dbReference type="Pfam" id="PF01963">
    <property type="entry name" value="TraB_PrgY_gumN"/>
    <property type="match status" value="1"/>
</dbReference>
<dbReference type="Gene3D" id="3.80.10.10">
    <property type="entry name" value="Ribonuclease Inhibitor"/>
    <property type="match status" value="1"/>
</dbReference>
<dbReference type="RefSeq" id="WP_069364933.1">
    <property type="nucleotide sequence ID" value="NZ_CP012502.1"/>
</dbReference>
<dbReference type="PROSITE" id="PS51257">
    <property type="entry name" value="PROKAR_LIPOPROTEIN"/>
    <property type="match status" value="1"/>
</dbReference>
<dbReference type="PANTHER" id="PTHR40590">
    <property type="entry name" value="CYTOPLASMIC PROTEIN-RELATED"/>
    <property type="match status" value="1"/>
</dbReference>
<evidence type="ECO:0000313" key="2">
    <source>
        <dbReference type="Proteomes" id="UP000094463"/>
    </source>
</evidence>
<dbReference type="STRING" id="632773.BBEV_1532"/>
<organism evidence="1 2">
    <name type="scientific">Salisediminibacterium beveridgei</name>
    <dbReference type="NCBI Taxonomy" id="632773"/>
    <lineage>
        <taxon>Bacteria</taxon>
        <taxon>Bacillati</taxon>
        <taxon>Bacillota</taxon>
        <taxon>Bacilli</taxon>
        <taxon>Bacillales</taxon>
        <taxon>Bacillaceae</taxon>
        <taxon>Salisediminibacterium</taxon>
    </lineage>
</organism>
<dbReference type="InterPro" id="IPR002816">
    <property type="entry name" value="TraB/PrgY/GumN_fam"/>
</dbReference>
<dbReference type="OrthoDB" id="357294at2"/>
<dbReference type="CDD" id="cd14789">
    <property type="entry name" value="Tiki"/>
    <property type="match status" value="1"/>
</dbReference>
<dbReference type="InterPro" id="IPR047111">
    <property type="entry name" value="YbaP-like"/>
</dbReference>